<evidence type="ECO:0000313" key="2">
    <source>
        <dbReference type="Proteomes" id="UP000828390"/>
    </source>
</evidence>
<dbReference type="EMBL" id="JAIWYP010000008">
    <property type="protein sequence ID" value="KAH3790232.1"/>
    <property type="molecule type" value="Genomic_DNA"/>
</dbReference>
<sequence length="82" mass="9034">MSKAIWGQCSYRSACAVLSGATLSANENTKSCVTFQQTADLLTRLLTLSVLELNFEGLCKQIGSRWDATEHTSHHDPNCLLF</sequence>
<name>A0A9D4F6G3_DREPO</name>
<organism evidence="1 2">
    <name type="scientific">Dreissena polymorpha</name>
    <name type="common">Zebra mussel</name>
    <name type="synonym">Mytilus polymorpha</name>
    <dbReference type="NCBI Taxonomy" id="45954"/>
    <lineage>
        <taxon>Eukaryota</taxon>
        <taxon>Metazoa</taxon>
        <taxon>Spiralia</taxon>
        <taxon>Lophotrochozoa</taxon>
        <taxon>Mollusca</taxon>
        <taxon>Bivalvia</taxon>
        <taxon>Autobranchia</taxon>
        <taxon>Heteroconchia</taxon>
        <taxon>Euheterodonta</taxon>
        <taxon>Imparidentia</taxon>
        <taxon>Neoheterodontei</taxon>
        <taxon>Myida</taxon>
        <taxon>Dreissenoidea</taxon>
        <taxon>Dreissenidae</taxon>
        <taxon>Dreissena</taxon>
    </lineage>
</organism>
<accession>A0A9D4F6G3</accession>
<reference evidence="1" key="1">
    <citation type="journal article" date="2019" name="bioRxiv">
        <title>The Genome of the Zebra Mussel, Dreissena polymorpha: A Resource for Invasive Species Research.</title>
        <authorList>
            <person name="McCartney M.A."/>
            <person name="Auch B."/>
            <person name="Kono T."/>
            <person name="Mallez S."/>
            <person name="Zhang Y."/>
            <person name="Obille A."/>
            <person name="Becker A."/>
            <person name="Abrahante J.E."/>
            <person name="Garbe J."/>
            <person name="Badalamenti J.P."/>
            <person name="Herman A."/>
            <person name="Mangelson H."/>
            <person name="Liachko I."/>
            <person name="Sullivan S."/>
            <person name="Sone E.D."/>
            <person name="Koren S."/>
            <person name="Silverstein K.A.T."/>
            <person name="Beckman K.B."/>
            <person name="Gohl D.M."/>
        </authorList>
    </citation>
    <scope>NUCLEOTIDE SEQUENCE</scope>
    <source>
        <strain evidence="1">Duluth1</strain>
        <tissue evidence="1">Whole animal</tissue>
    </source>
</reference>
<protein>
    <submittedName>
        <fullName evidence="1">Uncharacterized protein</fullName>
    </submittedName>
</protein>
<evidence type="ECO:0000313" key="1">
    <source>
        <dbReference type="EMBL" id="KAH3790232.1"/>
    </source>
</evidence>
<proteinExistence type="predicted"/>
<dbReference type="AlphaFoldDB" id="A0A9D4F6G3"/>
<dbReference type="Proteomes" id="UP000828390">
    <property type="component" value="Unassembled WGS sequence"/>
</dbReference>
<comment type="caution">
    <text evidence="1">The sequence shown here is derived from an EMBL/GenBank/DDBJ whole genome shotgun (WGS) entry which is preliminary data.</text>
</comment>
<keyword evidence="2" id="KW-1185">Reference proteome</keyword>
<gene>
    <name evidence="1" type="ORF">DPMN_168428</name>
</gene>
<reference evidence="1" key="2">
    <citation type="submission" date="2020-11" db="EMBL/GenBank/DDBJ databases">
        <authorList>
            <person name="McCartney M.A."/>
            <person name="Auch B."/>
            <person name="Kono T."/>
            <person name="Mallez S."/>
            <person name="Becker A."/>
            <person name="Gohl D.M."/>
            <person name="Silverstein K.A.T."/>
            <person name="Koren S."/>
            <person name="Bechman K.B."/>
            <person name="Herman A."/>
            <person name="Abrahante J.E."/>
            <person name="Garbe J."/>
        </authorList>
    </citation>
    <scope>NUCLEOTIDE SEQUENCE</scope>
    <source>
        <strain evidence="1">Duluth1</strain>
        <tissue evidence="1">Whole animal</tissue>
    </source>
</reference>